<evidence type="ECO:0000313" key="1">
    <source>
        <dbReference type="EMBL" id="MCL7747999.1"/>
    </source>
</evidence>
<gene>
    <name evidence="1" type="ORF">MF646_12780</name>
</gene>
<reference evidence="1" key="1">
    <citation type="submission" date="2022-02" db="EMBL/GenBank/DDBJ databases">
        <title>Halalkalibacter sp. nov. isolated from Lonar Lake, India.</title>
        <authorList>
            <person name="Joshi A."/>
            <person name="Thite S."/>
            <person name="Lodha T."/>
        </authorList>
    </citation>
    <scope>NUCLEOTIDE SEQUENCE</scope>
    <source>
        <strain evidence="1">MEB205</strain>
    </source>
</reference>
<name>A0A9X2I6W3_9BACI</name>
<dbReference type="InterPro" id="IPR021377">
    <property type="entry name" value="DUF3006"/>
</dbReference>
<dbReference type="Pfam" id="PF11213">
    <property type="entry name" value="DUF3006"/>
    <property type="match status" value="1"/>
</dbReference>
<dbReference type="RefSeq" id="WP_250096892.1">
    <property type="nucleotide sequence ID" value="NZ_JAKRYL010000012.1"/>
</dbReference>
<accession>A0A9X2I6W3</accession>
<sequence>MAIYTVDSVEDGIAHLLLRENESISIHVEAEQLPGIKEGDIIEAKVTGRKVTSFKKLEKQTNNAKAYARELMQKLMKKNQK</sequence>
<dbReference type="AlphaFoldDB" id="A0A9X2I6W3"/>
<comment type="caution">
    <text evidence="1">The sequence shown here is derived from an EMBL/GenBank/DDBJ whole genome shotgun (WGS) entry which is preliminary data.</text>
</comment>
<organism evidence="1 2">
    <name type="scientific">Halalkalibacter alkaliphilus</name>
    <dbReference type="NCBI Taxonomy" id="2917993"/>
    <lineage>
        <taxon>Bacteria</taxon>
        <taxon>Bacillati</taxon>
        <taxon>Bacillota</taxon>
        <taxon>Bacilli</taxon>
        <taxon>Bacillales</taxon>
        <taxon>Bacillaceae</taxon>
        <taxon>Halalkalibacter</taxon>
    </lineage>
</organism>
<proteinExistence type="predicted"/>
<dbReference type="Proteomes" id="UP001139150">
    <property type="component" value="Unassembled WGS sequence"/>
</dbReference>
<evidence type="ECO:0000313" key="2">
    <source>
        <dbReference type="Proteomes" id="UP001139150"/>
    </source>
</evidence>
<dbReference type="EMBL" id="JAKRYL010000012">
    <property type="protein sequence ID" value="MCL7747999.1"/>
    <property type="molecule type" value="Genomic_DNA"/>
</dbReference>
<protein>
    <submittedName>
        <fullName evidence="1">DUF3006 domain-containing protein</fullName>
    </submittedName>
</protein>
<keyword evidence="2" id="KW-1185">Reference proteome</keyword>